<feature type="transmembrane region" description="Helical" evidence="1">
    <location>
        <begin position="133"/>
        <end position="151"/>
    </location>
</feature>
<sequence>MLQSLQVARALAAGGVAAFHLSIMMGEDRYGGREMFAAYTSRGYLGVDFFFVLSGFIILFAHAAQIEKPGAWRDYLKRRFVRLYPVYWLYTGVFVALLAVAGGTDATVPSGFVDWLGSWTLVRFSEVIPPLPVAWSLFHEIAFYAMFLVLMVNRRAGIAAFVIWALLCVVFYHPLAERPPTPWNTYTGASNLWFFFGMGACLLYWRMASGWWATVVGLAIVGVAAAVNMEHRLWPLLLVTGFALAVAGIAKLEDARWFSCPRWLVYMGNASYSIYLTHESLAGLLLKITMKTRLFAWMGGEAVYLLVLPATLALGCLAYACVERPLLRWLGDARRGPAGKTKPAF</sequence>
<feature type="transmembrane region" description="Helical" evidence="1">
    <location>
        <begin position="45"/>
        <end position="66"/>
    </location>
</feature>
<dbReference type="InterPro" id="IPR050879">
    <property type="entry name" value="Acyltransferase_3"/>
</dbReference>
<feature type="domain" description="Acyltransferase 3" evidence="2">
    <location>
        <begin position="4"/>
        <end position="319"/>
    </location>
</feature>
<dbReference type="PATRIC" id="fig|94132.3.peg.981"/>
<dbReference type="GO" id="GO:0000271">
    <property type="term" value="P:polysaccharide biosynthetic process"/>
    <property type="evidence" value="ECO:0007669"/>
    <property type="project" value="TreeGrafter"/>
</dbReference>
<name>A0A127JR29_9BURK</name>
<feature type="transmembrane region" description="Helical" evidence="1">
    <location>
        <begin position="158"/>
        <end position="176"/>
    </location>
</feature>
<feature type="transmembrane region" description="Helical" evidence="1">
    <location>
        <begin position="264"/>
        <end position="290"/>
    </location>
</feature>
<dbReference type="PANTHER" id="PTHR23028:SF131">
    <property type="entry name" value="BLR2367 PROTEIN"/>
    <property type="match status" value="1"/>
</dbReference>
<dbReference type="Proteomes" id="UP000070433">
    <property type="component" value="Chromosome"/>
</dbReference>
<dbReference type="AlphaFoldDB" id="A0A127JR29"/>
<dbReference type="GO" id="GO:0016020">
    <property type="term" value="C:membrane"/>
    <property type="evidence" value="ECO:0007669"/>
    <property type="project" value="TreeGrafter"/>
</dbReference>
<feature type="transmembrane region" description="Helical" evidence="1">
    <location>
        <begin position="188"/>
        <end position="205"/>
    </location>
</feature>
<evidence type="ECO:0000313" key="3">
    <source>
        <dbReference type="EMBL" id="AMO22355.1"/>
    </source>
</evidence>
<organism evidence="3 4">
    <name type="scientific">Ramlibacter tataouinensis</name>
    <dbReference type="NCBI Taxonomy" id="94132"/>
    <lineage>
        <taxon>Bacteria</taxon>
        <taxon>Pseudomonadati</taxon>
        <taxon>Pseudomonadota</taxon>
        <taxon>Betaproteobacteria</taxon>
        <taxon>Burkholderiales</taxon>
        <taxon>Comamonadaceae</taxon>
        <taxon>Ramlibacter</taxon>
    </lineage>
</organism>
<reference evidence="3 4" key="1">
    <citation type="journal article" date="2014" name="Int. J. Syst. Evol. Microbiol.">
        <title>Ramlibacter solisilvae sp. nov., isolated from forest soil, and emended description of the genus Ramlibacter.</title>
        <authorList>
            <person name="Lee H.J."/>
            <person name="Lee S.H."/>
            <person name="Lee S.S."/>
            <person name="Lee J.S."/>
            <person name="Kim Y."/>
            <person name="Kim S.C."/>
            <person name="Jeon C.O."/>
        </authorList>
    </citation>
    <scope>NUCLEOTIDE SEQUENCE [LARGE SCALE GENOMIC DNA]</scope>
    <source>
        <strain evidence="3 4">5-10</strain>
    </source>
</reference>
<dbReference type="GO" id="GO:0016747">
    <property type="term" value="F:acyltransferase activity, transferring groups other than amino-acyl groups"/>
    <property type="evidence" value="ECO:0007669"/>
    <property type="project" value="InterPro"/>
</dbReference>
<keyword evidence="1" id="KW-0812">Transmembrane</keyword>
<dbReference type="InterPro" id="IPR002656">
    <property type="entry name" value="Acyl_transf_3_dom"/>
</dbReference>
<accession>A0A127JR29</accession>
<feature type="transmembrane region" description="Helical" evidence="1">
    <location>
        <begin position="210"/>
        <end position="227"/>
    </location>
</feature>
<gene>
    <name evidence="3" type="ORF">UC35_04890</name>
</gene>
<proteinExistence type="predicted"/>
<feature type="transmembrane region" description="Helical" evidence="1">
    <location>
        <begin position="233"/>
        <end position="252"/>
    </location>
</feature>
<keyword evidence="1" id="KW-1133">Transmembrane helix</keyword>
<dbReference type="RefSeq" id="WP_061496739.1">
    <property type="nucleotide sequence ID" value="NZ_CP010951.1"/>
</dbReference>
<dbReference type="PANTHER" id="PTHR23028">
    <property type="entry name" value="ACETYLTRANSFERASE"/>
    <property type="match status" value="1"/>
</dbReference>
<dbReference type="Pfam" id="PF01757">
    <property type="entry name" value="Acyl_transf_3"/>
    <property type="match status" value="1"/>
</dbReference>
<evidence type="ECO:0000256" key="1">
    <source>
        <dbReference type="SAM" id="Phobius"/>
    </source>
</evidence>
<feature type="transmembrane region" description="Helical" evidence="1">
    <location>
        <begin position="302"/>
        <end position="322"/>
    </location>
</feature>
<feature type="transmembrane region" description="Helical" evidence="1">
    <location>
        <begin position="87"/>
        <end position="113"/>
    </location>
</feature>
<keyword evidence="4" id="KW-1185">Reference proteome</keyword>
<dbReference type="OrthoDB" id="9814807at2"/>
<dbReference type="EMBL" id="CP010951">
    <property type="protein sequence ID" value="AMO22355.1"/>
    <property type="molecule type" value="Genomic_DNA"/>
</dbReference>
<evidence type="ECO:0000259" key="2">
    <source>
        <dbReference type="Pfam" id="PF01757"/>
    </source>
</evidence>
<evidence type="ECO:0000313" key="4">
    <source>
        <dbReference type="Proteomes" id="UP000070433"/>
    </source>
</evidence>
<keyword evidence="1" id="KW-0472">Membrane</keyword>
<protein>
    <recommendedName>
        <fullName evidence="2">Acyltransferase 3 domain-containing protein</fullName>
    </recommendedName>
</protein>
<feature type="transmembrane region" description="Helical" evidence="1">
    <location>
        <begin position="7"/>
        <end position="25"/>
    </location>
</feature>